<dbReference type="KEGG" id="hcu:MUN79_29540"/>
<gene>
    <name evidence="1" type="ORF">MUN79_29540</name>
</gene>
<protein>
    <submittedName>
        <fullName evidence="1">Uncharacterized protein</fullName>
    </submittedName>
</protein>
<reference evidence="1" key="1">
    <citation type="submission" date="2022-04" db="EMBL/GenBank/DDBJ databases">
        <title>Hymenobacter sp. isolated from the air.</title>
        <authorList>
            <person name="Won M."/>
            <person name="Lee C.-M."/>
            <person name="Woen H.-Y."/>
            <person name="Kwon S.-W."/>
        </authorList>
    </citation>
    <scope>NUCLEOTIDE SEQUENCE</scope>
    <source>
        <strain evidence="1">5116S-3</strain>
        <plasmid evidence="1">unnamed2</plasmid>
    </source>
</reference>
<keyword evidence="1" id="KW-0614">Plasmid</keyword>
<geneLocation type="plasmid" evidence="1 2">
    <name>unnamed2</name>
</geneLocation>
<organism evidence="1 2">
    <name type="scientific">Hymenobacter cellulosilyticus</name>
    <dbReference type="NCBI Taxonomy" id="2932248"/>
    <lineage>
        <taxon>Bacteria</taxon>
        <taxon>Pseudomonadati</taxon>
        <taxon>Bacteroidota</taxon>
        <taxon>Cytophagia</taxon>
        <taxon>Cytophagales</taxon>
        <taxon>Hymenobacteraceae</taxon>
        <taxon>Hymenobacter</taxon>
    </lineage>
</organism>
<proteinExistence type="predicted"/>
<dbReference type="AlphaFoldDB" id="A0A8T9QDB4"/>
<dbReference type="EMBL" id="CP095048">
    <property type="protein sequence ID" value="UOQ75225.1"/>
    <property type="molecule type" value="Genomic_DNA"/>
</dbReference>
<name>A0A8T9QDB4_9BACT</name>
<dbReference type="Proteomes" id="UP000831796">
    <property type="component" value="Plasmid unnamed2"/>
</dbReference>
<evidence type="ECO:0000313" key="2">
    <source>
        <dbReference type="Proteomes" id="UP000831796"/>
    </source>
</evidence>
<evidence type="ECO:0000313" key="1">
    <source>
        <dbReference type="EMBL" id="UOQ75225.1"/>
    </source>
</evidence>
<dbReference type="RefSeq" id="WP_244678558.1">
    <property type="nucleotide sequence ID" value="NZ_CP095048.1"/>
</dbReference>
<sequence length="123" mass="13837">MPREPHPLVAVLHQVQAGLSTPQHHYLVCTNYFQTESGRVMLGTLHLHQSTVWQLEIGAEEFTCEVLLDGNDLTHRSPIRVSYEQVWQVLQGDGPQFNGGKRKGMLYENTRALAAFAQQGPVE</sequence>
<accession>A0A8T9QDB4</accession>
<keyword evidence="2" id="KW-1185">Reference proteome</keyword>